<dbReference type="EMBL" id="FPBO01000006">
    <property type="protein sequence ID" value="SFU62471.1"/>
    <property type="molecule type" value="Genomic_DNA"/>
</dbReference>
<proteinExistence type="predicted"/>
<dbReference type="PROSITE" id="PS51318">
    <property type="entry name" value="TAT"/>
    <property type="match status" value="1"/>
</dbReference>
<dbReference type="InterPro" id="IPR010869">
    <property type="entry name" value="DUF1501"/>
</dbReference>
<dbReference type="STRING" id="1035707.SAMN05216552_100681"/>
<evidence type="ECO:0000313" key="1">
    <source>
        <dbReference type="EMBL" id="SFU62471.1"/>
    </source>
</evidence>
<protein>
    <submittedName>
        <fullName evidence="1">Uncharacterized conserved protein, DUF1501 family</fullName>
    </submittedName>
</protein>
<keyword evidence="2" id="KW-1185">Reference proteome</keyword>
<dbReference type="PANTHER" id="PTHR43737">
    <property type="entry name" value="BLL7424 PROTEIN"/>
    <property type="match status" value="1"/>
</dbReference>
<reference evidence="2" key="1">
    <citation type="submission" date="2016-10" db="EMBL/GenBank/DDBJ databases">
        <authorList>
            <person name="Varghese N."/>
            <person name="Submissions S."/>
        </authorList>
    </citation>
    <scope>NUCLEOTIDE SEQUENCE [LARGE SCALE GENOMIC DNA]</scope>
    <source>
        <strain evidence="2">CGMCC 1.11014</strain>
    </source>
</reference>
<sequence>MTSHMTSHHPSRRRFLRSLATVTGMGAMPFAANLAALGSAAAEGAGDDYKALVCLFLAGGNDHYNTVLATDSASWSEYRRLRVTEGASSIALPEAGAPGGVLPVSPLNAQGRAYALHPQLGPLKTLFDEGRAAVVANVGTLVQPTTLAQFQALSAPLPPKLFSHNDQQSMWQASRPEGASFGWGGRIGDLVAGGNAQATFTCISAAGNAVYLSGREIRQYQISAAGAMPIRGLTGTLYGATVNPLPSVSSGLQNNIFENEYADVVERAIRAQATLAGAMAPAGAGGVPDPSPFVTPNTNEVAPNMLAKQLQTVARIIAGRGALGARRQVFFVSLGGFDTHDNQKGNHAEQMARLAHALSYFDGVLAGLGGTDMRRNVTTFTASDFGRTLTSNGDGTDHGWGAHHFVVGGAVKGRDIYGQFPQIGLGHALDVGRGALLPTVSVDQYGATLGNWFGLSATQIADVFPNIGNYASRDLGFMG</sequence>
<dbReference type="Proteomes" id="UP000199391">
    <property type="component" value="Unassembled WGS sequence"/>
</dbReference>
<organism evidence="1 2">
    <name type="scientific">Pseudoduganella namucuonensis</name>
    <dbReference type="NCBI Taxonomy" id="1035707"/>
    <lineage>
        <taxon>Bacteria</taxon>
        <taxon>Pseudomonadati</taxon>
        <taxon>Pseudomonadota</taxon>
        <taxon>Betaproteobacteria</taxon>
        <taxon>Burkholderiales</taxon>
        <taxon>Oxalobacteraceae</taxon>
        <taxon>Telluria group</taxon>
        <taxon>Pseudoduganella</taxon>
    </lineage>
</organism>
<dbReference type="PANTHER" id="PTHR43737:SF1">
    <property type="entry name" value="DUF1501 DOMAIN-CONTAINING PROTEIN"/>
    <property type="match status" value="1"/>
</dbReference>
<dbReference type="AlphaFoldDB" id="A0A1I7HPA4"/>
<dbReference type="Pfam" id="PF07394">
    <property type="entry name" value="DUF1501"/>
    <property type="match status" value="1"/>
</dbReference>
<gene>
    <name evidence="1" type="ORF">SAMN05216552_100681</name>
</gene>
<dbReference type="InterPro" id="IPR006311">
    <property type="entry name" value="TAT_signal"/>
</dbReference>
<name>A0A1I7HPA4_9BURK</name>
<evidence type="ECO:0000313" key="2">
    <source>
        <dbReference type="Proteomes" id="UP000199391"/>
    </source>
</evidence>
<accession>A0A1I7HPA4</accession>